<keyword evidence="4 6" id="KW-1133">Transmembrane helix</keyword>
<dbReference type="PIRSF" id="PIRSF006324">
    <property type="entry name" value="LeuE"/>
    <property type="match status" value="1"/>
</dbReference>
<evidence type="ECO:0000256" key="6">
    <source>
        <dbReference type="SAM" id="Phobius"/>
    </source>
</evidence>
<dbReference type="InterPro" id="IPR001123">
    <property type="entry name" value="LeuE-type"/>
</dbReference>
<reference evidence="7 8" key="1">
    <citation type="submission" date="2020-11" db="EMBL/GenBank/DDBJ databases">
        <title>Description of Pontivivens ytuae sp. nov. isolated from deep sea sediment of Mariana Trench.</title>
        <authorList>
            <person name="Wang Z."/>
            <person name="Sun Q.-L."/>
            <person name="Xu X.-D."/>
            <person name="Tang Y.-Z."/>
            <person name="Zhang J."/>
        </authorList>
    </citation>
    <scope>NUCLEOTIDE SEQUENCE [LARGE SCALE GENOMIC DNA]</scope>
    <source>
        <strain evidence="7 8">MT2928</strain>
    </source>
</reference>
<dbReference type="KEGG" id="poz:I0K15_04760"/>
<dbReference type="PANTHER" id="PTHR30086">
    <property type="entry name" value="ARGININE EXPORTER PROTEIN ARGO"/>
    <property type="match status" value="1"/>
</dbReference>
<dbReference type="GO" id="GO:0015171">
    <property type="term" value="F:amino acid transmembrane transporter activity"/>
    <property type="evidence" value="ECO:0007669"/>
    <property type="project" value="TreeGrafter"/>
</dbReference>
<dbReference type="PANTHER" id="PTHR30086:SF20">
    <property type="entry name" value="ARGININE EXPORTER PROTEIN ARGO-RELATED"/>
    <property type="match status" value="1"/>
</dbReference>
<evidence type="ECO:0000256" key="3">
    <source>
        <dbReference type="ARBA" id="ARBA00022692"/>
    </source>
</evidence>
<feature type="transmembrane region" description="Helical" evidence="6">
    <location>
        <begin position="113"/>
        <end position="134"/>
    </location>
</feature>
<feature type="transmembrane region" description="Helical" evidence="6">
    <location>
        <begin position="42"/>
        <end position="70"/>
    </location>
</feature>
<feature type="transmembrane region" description="Helical" evidence="6">
    <location>
        <begin position="154"/>
        <end position="175"/>
    </location>
</feature>
<name>A0A7S9LTQ6_9RHOB</name>
<evidence type="ECO:0000256" key="5">
    <source>
        <dbReference type="ARBA" id="ARBA00023136"/>
    </source>
</evidence>
<keyword evidence="3 6" id="KW-0812">Transmembrane</keyword>
<keyword evidence="5 6" id="KW-0472">Membrane</keyword>
<protein>
    <submittedName>
        <fullName evidence="7">LysE family translocator</fullName>
    </submittedName>
</protein>
<feature type="transmembrane region" description="Helical" evidence="6">
    <location>
        <begin position="187"/>
        <end position="206"/>
    </location>
</feature>
<evidence type="ECO:0000256" key="2">
    <source>
        <dbReference type="ARBA" id="ARBA00022475"/>
    </source>
</evidence>
<dbReference type="RefSeq" id="WP_196104261.1">
    <property type="nucleotide sequence ID" value="NZ_CP064942.1"/>
</dbReference>
<organism evidence="7 8">
    <name type="scientific">Pontivivens ytuae</name>
    <dbReference type="NCBI Taxonomy" id="2789856"/>
    <lineage>
        <taxon>Bacteria</taxon>
        <taxon>Pseudomonadati</taxon>
        <taxon>Pseudomonadota</taxon>
        <taxon>Alphaproteobacteria</taxon>
        <taxon>Rhodobacterales</taxon>
        <taxon>Paracoccaceae</taxon>
        <taxon>Pontivivens</taxon>
    </lineage>
</organism>
<comment type="subcellular location">
    <subcellularLocation>
        <location evidence="1">Cell membrane</location>
        <topology evidence="1">Multi-pass membrane protein</topology>
    </subcellularLocation>
</comment>
<dbReference type="EMBL" id="CP064942">
    <property type="protein sequence ID" value="QPH55062.1"/>
    <property type="molecule type" value="Genomic_DNA"/>
</dbReference>
<keyword evidence="8" id="KW-1185">Reference proteome</keyword>
<dbReference type="GO" id="GO:0005886">
    <property type="term" value="C:plasma membrane"/>
    <property type="evidence" value="ECO:0007669"/>
    <property type="project" value="UniProtKB-SubCell"/>
</dbReference>
<keyword evidence="2" id="KW-1003">Cell membrane</keyword>
<dbReference type="Pfam" id="PF01810">
    <property type="entry name" value="LysE"/>
    <property type="match status" value="1"/>
</dbReference>
<accession>A0A7S9LTQ6</accession>
<dbReference type="AlphaFoldDB" id="A0A7S9LTQ6"/>
<feature type="transmembrane region" description="Helical" evidence="6">
    <location>
        <begin position="6"/>
        <end position="30"/>
    </location>
</feature>
<gene>
    <name evidence="7" type="ORF">I0K15_04760</name>
</gene>
<evidence type="ECO:0000313" key="8">
    <source>
        <dbReference type="Proteomes" id="UP000594800"/>
    </source>
</evidence>
<evidence type="ECO:0000313" key="7">
    <source>
        <dbReference type="EMBL" id="QPH55062.1"/>
    </source>
</evidence>
<evidence type="ECO:0000256" key="1">
    <source>
        <dbReference type="ARBA" id="ARBA00004651"/>
    </source>
</evidence>
<dbReference type="Proteomes" id="UP000594800">
    <property type="component" value="Chromosome"/>
</dbReference>
<sequence length="208" mass="21128">MPVDPATLLAFLAACIVIYVIPGPDMAYIAANSLSGGRRGGLLAATGTVVGASIHALAAALGVSAIFAASPVAFEVVRWAGVGYLAWLGWQALRSDGRTEAAGAPPKRPLLIIAKGTAINVLNPKVALFFLAFLPQFADPAAGALTAQLATLGLTFALGGAVWCAGLALVFAWAGGRLGASARVARWRSRITGSLFLTFAGALALGDR</sequence>
<proteinExistence type="predicted"/>
<evidence type="ECO:0000256" key="4">
    <source>
        <dbReference type="ARBA" id="ARBA00022989"/>
    </source>
</evidence>